<dbReference type="GO" id="GO:0006260">
    <property type="term" value="P:DNA replication"/>
    <property type="evidence" value="ECO:0007669"/>
    <property type="project" value="TreeGrafter"/>
</dbReference>
<evidence type="ECO:0000259" key="1">
    <source>
        <dbReference type="Pfam" id="PF21530"/>
    </source>
</evidence>
<gene>
    <name evidence="3" type="primary">LOC112687867</name>
</gene>
<dbReference type="Proteomes" id="UP000694846">
    <property type="component" value="Unplaced"/>
</dbReference>
<dbReference type="RefSeq" id="XP_025416616.1">
    <property type="nucleotide sequence ID" value="XM_025560831.1"/>
</dbReference>
<evidence type="ECO:0000313" key="2">
    <source>
        <dbReference type="Proteomes" id="UP000694846"/>
    </source>
</evidence>
<name>A0A8B8G1Y9_9HEMI</name>
<proteinExistence type="predicted"/>
<sequence>MEHNPTEFLNSLDSPEIPPYVLTLKIDVHIIILWNINLPPLCNDARLSVKNLMNLIIKAIILNGRFKDENVQLPRIPMTPTDKPLEFKLLQFPVQLAFAMIVNKAQVQSKQMCGLNFENSCFSHGRGLLTRQKTF</sequence>
<keyword evidence="2" id="KW-1185">Reference proteome</keyword>
<feature type="domain" description="DNA helicase Pif1-like 2B" evidence="1">
    <location>
        <begin position="7"/>
        <end position="52"/>
    </location>
</feature>
<dbReference type="OrthoDB" id="272985at2759"/>
<protein>
    <submittedName>
        <fullName evidence="3">Uncharacterized protein LOC112687867</fullName>
    </submittedName>
</protein>
<dbReference type="PANTHER" id="PTHR23274">
    <property type="entry name" value="DNA HELICASE-RELATED"/>
    <property type="match status" value="1"/>
</dbReference>
<reference evidence="3" key="1">
    <citation type="submission" date="2025-08" db="UniProtKB">
        <authorList>
            <consortium name="RefSeq"/>
        </authorList>
    </citation>
    <scope>IDENTIFICATION</scope>
    <source>
        <tissue evidence="3">Whole body</tissue>
    </source>
</reference>
<dbReference type="GeneID" id="112687867"/>
<organism evidence="2 3">
    <name type="scientific">Sipha flava</name>
    <name type="common">yellow sugarcane aphid</name>
    <dbReference type="NCBI Taxonomy" id="143950"/>
    <lineage>
        <taxon>Eukaryota</taxon>
        <taxon>Metazoa</taxon>
        <taxon>Ecdysozoa</taxon>
        <taxon>Arthropoda</taxon>
        <taxon>Hexapoda</taxon>
        <taxon>Insecta</taxon>
        <taxon>Pterygota</taxon>
        <taxon>Neoptera</taxon>
        <taxon>Paraneoptera</taxon>
        <taxon>Hemiptera</taxon>
        <taxon>Sternorrhyncha</taxon>
        <taxon>Aphidomorpha</taxon>
        <taxon>Aphidoidea</taxon>
        <taxon>Aphididae</taxon>
        <taxon>Sipha</taxon>
    </lineage>
</organism>
<dbReference type="InterPro" id="IPR049163">
    <property type="entry name" value="Pif1-like_2B_dom"/>
</dbReference>
<dbReference type="PANTHER" id="PTHR23274:SF48">
    <property type="entry name" value="ATP-DEPENDENT DNA HELICASE"/>
    <property type="match status" value="1"/>
</dbReference>
<dbReference type="GO" id="GO:0005657">
    <property type="term" value="C:replication fork"/>
    <property type="evidence" value="ECO:0007669"/>
    <property type="project" value="TreeGrafter"/>
</dbReference>
<dbReference type="AlphaFoldDB" id="A0A8B8G1Y9"/>
<evidence type="ECO:0000313" key="3">
    <source>
        <dbReference type="RefSeq" id="XP_025416616.1"/>
    </source>
</evidence>
<dbReference type="Pfam" id="PF21530">
    <property type="entry name" value="Pif1_2B_dom"/>
    <property type="match status" value="1"/>
</dbReference>
<accession>A0A8B8G1Y9</accession>